<reference evidence="8" key="1">
    <citation type="submission" date="2009-09" db="EMBL/GenBank/DDBJ databases">
        <title>The complete genome of Kribbella flavida DSM 17836.</title>
        <authorList>
            <consortium name="US DOE Joint Genome Institute (JGI-PGF)"/>
            <person name="Lucas S."/>
            <person name="Copeland A."/>
            <person name="Lapidus A."/>
            <person name="Glavina del Rio T."/>
            <person name="Dalin E."/>
            <person name="Tice H."/>
            <person name="Bruce D."/>
            <person name="Goodwin L."/>
            <person name="Pitluck S."/>
            <person name="Kyrpides N."/>
            <person name="Mavromatis K."/>
            <person name="Ivanova N."/>
            <person name="Saunders E."/>
            <person name="Brettin T."/>
            <person name="Detter J.C."/>
            <person name="Han C."/>
            <person name="Larimer F."/>
            <person name="Land M."/>
            <person name="Hauser L."/>
            <person name="Markowitz V."/>
            <person name="Cheng J.-F."/>
            <person name="Hugenholtz P."/>
            <person name="Woyke T."/>
            <person name="Wu D."/>
            <person name="Pukall R."/>
            <person name="Klenk H.-P."/>
            <person name="Eisen J.A."/>
        </authorList>
    </citation>
    <scope>NUCLEOTIDE SEQUENCE [LARGE SCALE GENOMIC DNA]</scope>
    <source>
        <strain evidence="8">DSM 17836 / JCM 10339 / NBRC 14399</strain>
    </source>
</reference>
<evidence type="ECO:0000313" key="7">
    <source>
        <dbReference type="EMBL" id="ADB36035.1"/>
    </source>
</evidence>
<keyword evidence="1" id="KW-0805">Transcription regulation</keyword>
<dbReference type="KEGG" id="kfl:Kfla_7047"/>
<keyword evidence="3" id="KW-0804">Transcription</keyword>
<gene>
    <name evidence="7" type="ordered locus">Kfla_7047</name>
</gene>
<dbReference type="Proteomes" id="UP000007967">
    <property type="component" value="Chromosome"/>
</dbReference>
<sequence length="210" mass="23119">MLNSVHVDAKTGPEQRGRRRLTAEDRRKQLVGIGLMMLRTQPIHELSVDAVAAEAGISRGLLFHYFPTKRDFYVAVMRAAGRRLLRVTAPDPALPPPEQLRQMLLSFVAFINRRRDSYISFVRGAAGGDAFVVEVYAETRAALTARVLALLDLADADRPASPDRLTVHAWLAYVEDLAIEWSGLSASARPCSAEALVDQSLAALKALRTL</sequence>
<evidence type="ECO:0000256" key="3">
    <source>
        <dbReference type="ARBA" id="ARBA00023163"/>
    </source>
</evidence>
<dbReference type="GO" id="GO:0000976">
    <property type="term" value="F:transcription cis-regulatory region binding"/>
    <property type="evidence" value="ECO:0007669"/>
    <property type="project" value="TreeGrafter"/>
</dbReference>
<evidence type="ECO:0000256" key="1">
    <source>
        <dbReference type="ARBA" id="ARBA00023015"/>
    </source>
</evidence>
<dbReference type="PANTHER" id="PTHR30055:SF174">
    <property type="entry name" value="TRANSCRIPTIONAL REGULATORY PROTEIN (PROBABLY TETR-FAMILY)-RELATED"/>
    <property type="match status" value="1"/>
</dbReference>
<dbReference type="HOGENOM" id="CLU_069356_11_0_11"/>
<dbReference type="Gene3D" id="1.10.357.10">
    <property type="entry name" value="Tetracycline Repressor, domain 2"/>
    <property type="match status" value="1"/>
</dbReference>
<feature type="domain" description="HTH tetR-type" evidence="6">
    <location>
        <begin position="24"/>
        <end position="84"/>
    </location>
</feature>
<dbReference type="InterPro" id="IPR054129">
    <property type="entry name" value="DesT_TetR_C"/>
</dbReference>
<dbReference type="Pfam" id="PF21943">
    <property type="entry name" value="TetR_C_46"/>
    <property type="match status" value="1"/>
</dbReference>
<dbReference type="InterPro" id="IPR050109">
    <property type="entry name" value="HTH-type_TetR-like_transc_reg"/>
</dbReference>
<feature type="compositionally biased region" description="Basic and acidic residues" evidence="5">
    <location>
        <begin position="7"/>
        <end position="20"/>
    </location>
</feature>
<dbReference type="PANTHER" id="PTHR30055">
    <property type="entry name" value="HTH-TYPE TRANSCRIPTIONAL REGULATOR RUTR"/>
    <property type="match status" value="1"/>
</dbReference>
<dbReference type="PROSITE" id="PS50977">
    <property type="entry name" value="HTH_TETR_2"/>
    <property type="match status" value="1"/>
</dbReference>
<organism evidence="7 8">
    <name type="scientific">Kribbella flavida (strain DSM 17836 / JCM 10339 / NBRC 14399)</name>
    <dbReference type="NCBI Taxonomy" id="479435"/>
    <lineage>
        <taxon>Bacteria</taxon>
        <taxon>Bacillati</taxon>
        <taxon>Actinomycetota</taxon>
        <taxon>Actinomycetes</taxon>
        <taxon>Propionibacteriales</taxon>
        <taxon>Kribbellaceae</taxon>
        <taxon>Kribbella</taxon>
    </lineage>
</organism>
<dbReference type="SUPFAM" id="SSF46689">
    <property type="entry name" value="Homeodomain-like"/>
    <property type="match status" value="1"/>
</dbReference>
<evidence type="ECO:0000313" key="8">
    <source>
        <dbReference type="Proteomes" id="UP000007967"/>
    </source>
</evidence>
<dbReference type="Pfam" id="PF00440">
    <property type="entry name" value="TetR_N"/>
    <property type="match status" value="1"/>
</dbReference>
<dbReference type="GO" id="GO:0003700">
    <property type="term" value="F:DNA-binding transcription factor activity"/>
    <property type="evidence" value="ECO:0007669"/>
    <property type="project" value="TreeGrafter"/>
</dbReference>
<proteinExistence type="predicted"/>
<keyword evidence="8" id="KW-1185">Reference proteome</keyword>
<dbReference type="eggNOG" id="COG1309">
    <property type="taxonomic scope" value="Bacteria"/>
</dbReference>
<dbReference type="EMBL" id="CP001736">
    <property type="protein sequence ID" value="ADB36035.1"/>
    <property type="molecule type" value="Genomic_DNA"/>
</dbReference>
<name>D2Q524_KRIFD</name>
<dbReference type="InterPro" id="IPR009057">
    <property type="entry name" value="Homeodomain-like_sf"/>
</dbReference>
<dbReference type="AlphaFoldDB" id="D2Q524"/>
<feature type="DNA-binding region" description="H-T-H motif" evidence="4">
    <location>
        <begin position="47"/>
        <end position="66"/>
    </location>
</feature>
<dbReference type="STRING" id="479435.Kfla_7047"/>
<keyword evidence="2 4" id="KW-0238">DNA-binding</keyword>
<accession>D2Q524</accession>
<evidence type="ECO:0000256" key="5">
    <source>
        <dbReference type="SAM" id="MobiDB-lite"/>
    </source>
</evidence>
<dbReference type="InterPro" id="IPR001647">
    <property type="entry name" value="HTH_TetR"/>
</dbReference>
<evidence type="ECO:0000256" key="2">
    <source>
        <dbReference type="ARBA" id="ARBA00023125"/>
    </source>
</evidence>
<evidence type="ECO:0000256" key="4">
    <source>
        <dbReference type="PROSITE-ProRule" id="PRU00335"/>
    </source>
</evidence>
<evidence type="ECO:0000259" key="6">
    <source>
        <dbReference type="PROSITE" id="PS50977"/>
    </source>
</evidence>
<feature type="region of interest" description="Disordered" evidence="5">
    <location>
        <begin position="1"/>
        <end position="20"/>
    </location>
</feature>
<protein>
    <submittedName>
        <fullName evidence="7">Transcriptional regulator, TetR family</fullName>
    </submittedName>
</protein>
<reference evidence="7 8" key="2">
    <citation type="journal article" date="2010" name="Stand. Genomic Sci.">
        <title>Complete genome sequence of Kribbella flavida type strain (IFO 14399).</title>
        <authorList>
            <person name="Pukall R."/>
            <person name="Lapidus A."/>
            <person name="Glavina Del Rio T."/>
            <person name="Copeland A."/>
            <person name="Tice H."/>
            <person name="Cheng J.-F."/>
            <person name="Lucas S."/>
            <person name="Chen F."/>
            <person name="Nolan M."/>
            <person name="LaButti K."/>
            <person name="Pati A."/>
            <person name="Ivanova N."/>
            <person name="Mavrommatis K."/>
            <person name="Mikhailova N."/>
            <person name="Pitluck S."/>
            <person name="Bruce D."/>
            <person name="Goodwin L."/>
            <person name="Land M."/>
            <person name="Hauser L."/>
            <person name="Chang Y.-J."/>
            <person name="Jeffries C.D."/>
            <person name="Chen A."/>
            <person name="Palaniappan K."/>
            <person name="Chain P."/>
            <person name="Rohde M."/>
            <person name="Goeker M."/>
            <person name="Bristow J."/>
            <person name="Eisen J.A."/>
            <person name="Markowitz V."/>
            <person name="Hugenholtz P."/>
            <person name="Kyrpides N.C."/>
            <person name="Klenk H.-P."/>
            <person name="Brettin T."/>
        </authorList>
    </citation>
    <scope>NUCLEOTIDE SEQUENCE [LARGE SCALE GENOMIC DNA]</scope>
    <source>
        <strain evidence="8">DSM 17836 / JCM 10339 / NBRC 14399</strain>
    </source>
</reference>